<dbReference type="EC" id="2.4.1.-" evidence="12"/>
<evidence type="ECO:0000256" key="10">
    <source>
        <dbReference type="ARBA" id="ARBA00044721"/>
    </source>
</evidence>
<dbReference type="STRING" id="1328760.A0A165J9Z6"/>
<evidence type="ECO:0000256" key="3">
    <source>
        <dbReference type="ARBA" id="ARBA00007063"/>
    </source>
</evidence>
<evidence type="ECO:0000256" key="11">
    <source>
        <dbReference type="ARBA" id="ARBA00048899"/>
    </source>
</evidence>
<comment type="pathway">
    <text evidence="2">Protein modification; protein glycosylation.</text>
</comment>
<evidence type="ECO:0000256" key="1">
    <source>
        <dbReference type="ARBA" id="ARBA00004477"/>
    </source>
</evidence>
<evidence type="ECO:0000256" key="5">
    <source>
        <dbReference type="ARBA" id="ARBA00022679"/>
    </source>
</evidence>
<dbReference type="GO" id="GO:0052917">
    <property type="term" value="F:dol-P-Man:Man(7)GlcNAc(2)-PP-Dol alpha-1,6-mannosyltransferase activity"/>
    <property type="evidence" value="ECO:0007669"/>
    <property type="project" value="UniProtKB-EC"/>
</dbReference>
<feature type="transmembrane region" description="Helical" evidence="12">
    <location>
        <begin position="273"/>
        <end position="295"/>
    </location>
</feature>
<comment type="subcellular location">
    <subcellularLocation>
        <location evidence="1 12">Endoplasmic reticulum membrane</location>
        <topology evidence="1 12">Multi-pass membrane protein</topology>
    </subcellularLocation>
</comment>
<evidence type="ECO:0000256" key="12">
    <source>
        <dbReference type="RuleBase" id="RU363075"/>
    </source>
</evidence>
<evidence type="ECO:0000256" key="6">
    <source>
        <dbReference type="ARBA" id="ARBA00022692"/>
    </source>
</evidence>
<evidence type="ECO:0000256" key="8">
    <source>
        <dbReference type="ARBA" id="ARBA00022989"/>
    </source>
</evidence>
<dbReference type="InterPro" id="IPR005599">
    <property type="entry name" value="GPI_mannosylTrfase"/>
</dbReference>
<protein>
    <recommendedName>
        <fullName evidence="12">Mannosyltransferase</fullName>
        <ecNumber evidence="12">2.4.1.-</ecNumber>
    </recommendedName>
</protein>
<gene>
    <name evidence="13" type="ORF">L228DRAFT_279215</name>
</gene>
<evidence type="ECO:0000256" key="7">
    <source>
        <dbReference type="ARBA" id="ARBA00022824"/>
    </source>
</evidence>
<dbReference type="InParanoid" id="A0A165J9Z6"/>
<keyword evidence="8 12" id="KW-1133">Transmembrane helix</keyword>
<dbReference type="GeneID" id="28900798"/>
<evidence type="ECO:0000313" key="14">
    <source>
        <dbReference type="Proteomes" id="UP000076632"/>
    </source>
</evidence>
<feature type="transmembrane region" description="Helical" evidence="12">
    <location>
        <begin position="94"/>
        <end position="116"/>
    </location>
</feature>
<keyword evidence="4 12" id="KW-0328">Glycosyltransferase</keyword>
<keyword evidence="14" id="KW-1185">Reference proteome</keyword>
<dbReference type="OMA" id="WWVEVRM"/>
<evidence type="ECO:0000256" key="2">
    <source>
        <dbReference type="ARBA" id="ARBA00004922"/>
    </source>
</evidence>
<dbReference type="OrthoDB" id="19039at2759"/>
<dbReference type="PANTHER" id="PTHR22760">
    <property type="entry name" value="GLYCOSYLTRANSFERASE"/>
    <property type="match status" value="1"/>
</dbReference>
<keyword evidence="5 13" id="KW-0808">Transferase</keyword>
<dbReference type="EMBL" id="KV407454">
    <property type="protein sequence ID" value="KZF25953.1"/>
    <property type="molecule type" value="Genomic_DNA"/>
</dbReference>
<feature type="transmembrane region" description="Helical" evidence="12">
    <location>
        <begin position="182"/>
        <end position="209"/>
    </location>
</feature>
<name>A0A165J9Z6_XYLHT</name>
<evidence type="ECO:0000256" key="4">
    <source>
        <dbReference type="ARBA" id="ARBA00022676"/>
    </source>
</evidence>
<evidence type="ECO:0000313" key="13">
    <source>
        <dbReference type="EMBL" id="KZF25953.1"/>
    </source>
</evidence>
<dbReference type="GO" id="GO:0006487">
    <property type="term" value="P:protein N-linked glycosylation"/>
    <property type="evidence" value="ECO:0007669"/>
    <property type="project" value="TreeGrafter"/>
</dbReference>
<organism evidence="13 14">
    <name type="scientific">Xylona heveae (strain CBS 132557 / TC161)</name>
    <dbReference type="NCBI Taxonomy" id="1328760"/>
    <lineage>
        <taxon>Eukaryota</taxon>
        <taxon>Fungi</taxon>
        <taxon>Dikarya</taxon>
        <taxon>Ascomycota</taxon>
        <taxon>Pezizomycotina</taxon>
        <taxon>Xylonomycetes</taxon>
        <taxon>Xylonales</taxon>
        <taxon>Xylonaceae</taxon>
        <taxon>Xylona</taxon>
    </lineage>
</organism>
<dbReference type="Proteomes" id="UP000076632">
    <property type="component" value="Unassembled WGS sequence"/>
</dbReference>
<feature type="transmembrane region" description="Helical" evidence="12">
    <location>
        <begin position="307"/>
        <end position="324"/>
    </location>
</feature>
<keyword evidence="7 12" id="KW-0256">Endoplasmic reticulum</keyword>
<accession>A0A165J9Z6</accession>
<dbReference type="UniPathway" id="UPA00378"/>
<keyword evidence="9 12" id="KW-0472">Membrane</keyword>
<comment type="catalytic activity">
    <reaction evidence="11">
        <text>an alpha-D-Man-(1-&gt;2)-alpha-D-Man-(1-&gt;2)-alpha-D-Man-(1-&gt;3)-[alpha-D-Man-(1-&gt;2)-alpha-D-Man-(1-&gt;3)-alpha-D-Man-(1-&gt;6)]-beta-D-Man-(1-&gt;4)-beta-D-GlcNAc-(1-&gt;4)-alpha-D-GlcNAc-diphospho-di-trans,poly-cis-dolichol + a di-trans,poly-cis-dolichyl beta-D-mannosyl phosphate = an alpha-D-Man-(1-&gt;2)-alpha-D-Man-(1-&gt;2)-alpha-D-Man-(1-&gt;3)-[alpha-D-Man-(1-&gt;2)-alpha-D-Man-(1-&gt;3)-[alpha-D-Man-(1-&gt;6)]-alpha-D-Man-(1-&gt;6)]-beta-D-Man-(1-&gt;4)-beta-D-GlcNAc-(1-&gt;4)-alpha-D-GlcNAc-diphospho-di-trans,poly-cis-dolichol + a di-trans,poly-cis-dolichyl phosphate + H(+)</text>
        <dbReference type="Rhea" id="RHEA:29535"/>
        <dbReference type="Rhea" id="RHEA-COMP:19498"/>
        <dbReference type="Rhea" id="RHEA-COMP:19501"/>
        <dbReference type="Rhea" id="RHEA-COMP:19518"/>
        <dbReference type="Rhea" id="RHEA-COMP:19519"/>
        <dbReference type="ChEBI" id="CHEBI:15378"/>
        <dbReference type="ChEBI" id="CHEBI:57683"/>
        <dbReference type="ChEBI" id="CHEBI:58211"/>
        <dbReference type="ChEBI" id="CHEBI:132517"/>
        <dbReference type="ChEBI" id="CHEBI:132519"/>
        <dbReference type="EC" id="2.4.1.260"/>
    </reaction>
    <physiologicalReaction direction="left-to-right" evidence="11">
        <dbReference type="Rhea" id="RHEA:29536"/>
    </physiologicalReaction>
</comment>
<comment type="function">
    <text evidence="10">Mannosyltransferase that operates in the biosynthetic pathway of dolichol-linked oligosaccharides, the glycan precursors employed in protein asparagine (N)-glycosylation. The assembly of dolichol-linked oligosaccharides begins on the cytosolic side of the endoplasmic reticulum membrane and finishes in its lumen. The sequential addition of sugars to dolichol pyrophosphate produces dolichol-linked oligosaccharides containing fourteen sugars, including two GlcNAcs, nine mannoses and three glucoses. Once assembled, the oligosaccharide is transferred from the lipid to nascent proteins by oligosaccharyltransferases. In the lumen of the endoplasmic reticulum, adds the eighth mannose residue in an alpha-1,6 linkage onto Man(7)GlcNAc(2)-PP-dolichol to produce Man(8)GlcNAc(2)-PP-dolichol.</text>
</comment>
<dbReference type="GO" id="GO:0005789">
    <property type="term" value="C:endoplasmic reticulum membrane"/>
    <property type="evidence" value="ECO:0007669"/>
    <property type="project" value="UniProtKB-SubCell"/>
</dbReference>
<dbReference type="Pfam" id="PF03901">
    <property type="entry name" value="Glyco_transf_22"/>
    <property type="match status" value="1"/>
</dbReference>
<feature type="transmembrane region" description="Helical" evidence="12">
    <location>
        <begin position="359"/>
        <end position="378"/>
    </location>
</feature>
<comment type="similarity">
    <text evidence="3 12">Belongs to the glycosyltransferase 22 family.</text>
</comment>
<feature type="transmembrane region" description="Helical" evidence="12">
    <location>
        <begin position="330"/>
        <end position="352"/>
    </location>
</feature>
<sequence>MKLCDTLFYLLIPSLILLHLIVAPYTKVEESFNIQATHDILAYGVPLTNAESKLQAHYDHFTFPSPVPRTFVGALLLAGLAHPLTAFEWVDRQMLVRGILGLLNSAALAVFARAVSKSFGKTAGRWYLLFQASQFHIIYYASRTLPNMFAFGLTTLALAALLPSNQATSGGGLNPPQRSRLALYLLTISGVIFRSEIALLLGTHTIYLYLIRHRLSLRHEIIPAGLSGLVIGLAVAVPIDSFFSQYFPTWAELAGFYFNAVQGKSSDWGTSPWWFYLFNALPRLLLNPLTFLLCIPLALANISTRSASMDILIPNLAFVGIYSIQPHKEWRFIVYVVPALTAAASLGAAWIWNRRAKSMLYVFLALALVGSVLASFAASTAMLTISSLNYPGAVALQRLHHIVASSPSSSSSSSSLFSSSASPSALPDGAHTDIGGGIPTTDVVKVHLDDLSCKTGITRFLQLDDPEMQPGASRPIELVLPTFTTSDDSRQTSKSRLLSEGGISHSWIYDKSNDEANLLDPLFWLEFDYVLAEHPERVIGMWEEVDQIHGFAGIGLTRDCHAIRDDTIGSCEGDETGPLGEEDVEKQNDVQASRAKPLEHMLYKAWRKAEKFLRTKVTRGYWVEVKMRPMIYILKRQTRVPAEVQV</sequence>
<proteinExistence type="inferred from homology"/>
<evidence type="ECO:0000256" key="9">
    <source>
        <dbReference type="ARBA" id="ARBA00023136"/>
    </source>
</evidence>
<dbReference type="RefSeq" id="XP_018191508.1">
    <property type="nucleotide sequence ID" value="XM_018335661.1"/>
</dbReference>
<feature type="transmembrane region" description="Helical" evidence="12">
    <location>
        <begin position="137"/>
        <end position="162"/>
    </location>
</feature>
<reference evidence="13 14" key="1">
    <citation type="journal article" date="2016" name="Fungal Biol.">
        <title>The genome of Xylona heveae provides a window into fungal endophytism.</title>
        <authorList>
            <person name="Gazis R."/>
            <person name="Kuo A."/>
            <person name="Riley R."/>
            <person name="LaButti K."/>
            <person name="Lipzen A."/>
            <person name="Lin J."/>
            <person name="Amirebrahimi M."/>
            <person name="Hesse C.N."/>
            <person name="Spatafora J.W."/>
            <person name="Henrissat B."/>
            <person name="Hainaut M."/>
            <person name="Grigoriev I.V."/>
            <person name="Hibbett D.S."/>
        </authorList>
    </citation>
    <scope>NUCLEOTIDE SEQUENCE [LARGE SCALE GENOMIC DNA]</scope>
    <source>
        <strain evidence="13 14">TC161</strain>
    </source>
</reference>
<dbReference type="AlphaFoldDB" id="A0A165J9Z6"/>
<dbReference type="PANTHER" id="PTHR22760:SF1">
    <property type="entry name" value="DOL-P-MAN:MAN(7)GLCNAC(2)-PP-DOL ALPHA-1,6-MANNOSYLTRANSFERASE"/>
    <property type="match status" value="1"/>
</dbReference>
<dbReference type="FunCoup" id="A0A165J9Z6">
    <property type="interactions" value="401"/>
</dbReference>
<feature type="transmembrane region" description="Helical" evidence="12">
    <location>
        <begin position="7"/>
        <end position="25"/>
    </location>
</feature>
<feature type="transmembrane region" description="Helical" evidence="12">
    <location>
        <begin position="221"/>
        <end position="239"/>
    </location>
</feature>
<keyword evidence="6 12" id="KW-0812">Transmembrane</keyword>